<evidence type="ECO:0000313" key="6">
    <source>
        <dbReference type="EMBL" id="MCS0590694.1"/>
    </source>
</evidence>
<evidence type="ECO:0000256" key="3">
    <source>
        <dbReference type="ARBA" id="ARBA00023125"/>
    </source>
</evidence>
<keyword evidence="7" id="KW-1185">Reference proteome</keyword>
<keyword evidence="2" id="KW-0229">DNA integration</keyword>
<dbReference type="InterPro" id="IPR050090">
    <property type="entry name" value="Tyrosine_recombinase_XerCD"/>
</dbReference>
<evidence type="ECO:0000256" key="4">
    <source>
        <dbReference type="ARBA" id="ARBA00023172"/>
    </source>
</evidence>
<proteinExistence type="inferred from homology"/>
<dbReference type="PANTHER" id="PTHR30349">
    <property type="entry name" value="PHAGE INTEGRASE-RELATED"/>
    <property type="match status" value="1"/>
</dbReference>
<comment type="similarity">
    <text evidence="1">Belongs to the 'phage' integrase family.</text>
</comment>
<evidence type="ECO:0000313" key="7">
    <source>
        <dbReference type="Proteomes" id="UP001205560"/>
    </source>
</evidence>
<dbReference type="InterPro" id="IPR002104">
    <property type="entry name" value="Integrase_catalytic"/>
</dbReference>
<dbReference type="EMBL" id="JANUGX010000019">
    <property type="protein sequence ID" value="MCS0590694.1"/>
    <property type="molecule type" value="Genomic_DNA"/>
</dbReference>
<dbReference type="PROSITE" id="PS51898">
    <property type="entry name" value="TYR_RECOMBINASE"/>
    <property type="match status" value="1"/>
</dbReference>
<gene>
    <name evidence="6" type="ORF">NX782_15985</name>
</gene>
<dbReference type="InterPro" id="IPR011010">
    <property type="entry name" value="DNA_brk_join_enz"/>
</dbReference>
<dbReference type="SUPFAM" id="SSF56349">
    <property type="entry name" value="DNA breaking-rejoining enzymes"/>
    <property type="match status" value="1"/>
</dbReference>
<reference evidence="6 7" key="1">
    <citation type="submission" date="2022-08" db="EMBL/GenBank/DDBJ databases">
        <title>Reclassification of Massilia species as members of the genera Telluria, Duganella, Pseudoduganella, Mokoshia gen. nov. and Zemynaea gen. nov. using orthogonal and non-orthogonal genome-based approaches.</title>
        <authorList>
            <person name="Bowman J.P."/>
        </authorList>
    </citation>
    <scope>NUCLEOTIDE SEQUENCE [LARGE SCALE GENOMIC DNA]</scope>
    <source>
        <strain evidence="6 7">LMG 28164</strain>
    </source>
</reference>
<comment type="caution">
    <text evidence="6">The sequence shown here is derived from an EMBL/GenBank/DDBJ whole genome shotgun (WGS) entry which is preliminary data.</text>
</comment>
<dbReference type="Gene3D" id="1.10.443.10">
    <property type="entry name" value="Intergrase catalytic core"/>
    <property type="match status" value="1"/>
</dbReference>
<dbReference type="RefSeq" id="WP_258846471.1">
    <property type="nucleotide sequence ID" value="NZ_JANUGX010000019.1"/>
</dbReference>
<name>A0ABT2A930_9BURK</name>
<accession>A0ABT2A930</accession>
<dbReference type="PANTHER" id="PTHR30349:SF41">
    <property type="entry name" value="INTEGRASE_RECOMBINASE PROTEIN MJ0367-RELATED"/>
    <property type="match status" value="1"/>
</dbReference>
<evidence type="ECO:0000256" key="1">
    <source>
        <dbReference type="ARBA" id="ARBA00008857"/>
    </source>
</evidence>
<evidence type="ECO:0000259" key="5">
    <source>
        <dbReference type="PROSITE" id="PS51898"/>
    </source>
</evidence>
<dbReference type="Proteomes" id="UP001205560">
    <property type="component" value="Unassembled WGS sequence"/>
</dbReference>
<keyword evidence="4" id="KW-0233">DNA recombination</keyword>
<dbReference type="InterPro" id="IPR013762">
    <property type="entry name" value="Integrase-like_cat_sf"/>
</dbReference>
<feature type="domain" description="Tyr recombinase" evidence="5">
    <location>
        <begin position="162"/>
        <end position="381"/>
    </location>
</feature>
<sequence length="445" mass="50665">MNFRPGNDIPQLFWPDGSVCWLANLYLLKGFREGKSRRNGGGTLLTWAKNLTPFIRWCYAHECDFFDLEDLDFVAFVSHIKDETMASAPHKKARGSGQVRTIAGTVMNFLAFIDSIMPGLNLIGPEGKVTATLKAVEITKRGKKVNRKAWTHECLPRGKPSRRRQPISTKAVDKLYDANNASAVSSYVMRRRFIMLRLFELTGGRRVEASLVKVKDLLEAEYTGKLRIFSAKQQDDEAERFVPVTKADLKEVLSFVKHYRTLIIRKTIGVANDHGYLFVSVDNGKHLQVDTLTAELYAIRKLAGIDDEEACLHAFRHRYITNIFRELIRTHRCENLSDLKKALLSMETLKQQVMEWTGHSSLESLERYIHLAFEVETNFKDSLDILQASKVVESLHFIIKDYRSQAQANGWTPKLFQEFGNVVAAAEQELFKLFGSQKAKEAGTV</sequence>
<dbReference type="CDD" id="cd00397">
    <property type="entry name" value="DNA_BRE_C"/>
    <property type="match status" value="1"/>
</dbReference>
<organism evidence="6 7">
    <name type="scientific">Massilia norwichensis</name>
    <dbReference type="NCBI Taxonomy" id="1442366"/>
    <lineage>
        <taxon>Bacteria</taxon>
        <taxon>Pseudomonadati</taxon>
        <taxon>Pseudomonadota</taxon>
        <taxon>Betaproteobacteria</taxon>
        <taxon>Burkholderiales</taxon>
        <taxon>Oxalobacteraceae</taxon>
        <taxon>Telluria group</taxon>
        <taxon>Massilia</taxon>
    </lineage>
</organism>
<protein>
    <submittedName>
        <fullName evidence="6">Site-specific integrase</fullName>
    </submittedName>
</protein>
<keyword evidence="3" id="KW-0238">DNA-binding</keyword>
<evidence type="ECO:0000256" key="2">
    <source>
        <dbReference type="ARBA" id="ARBA00022908"/>
    </source>
</evidence>